<dbReference type="Pfam" id="PF00104">
    <property type="entry name" value="Hormone_recep"/>
    <property type="match status" value="1"/>
</dbReference>
<evidence type="ECO:0000256" key="8">
    <source>
        <dbReference type="SAM" id="MobiDB-lite"/>
    </source>
</evidence>
<evidence type="ECO:0000256" key="2">
    <source>
        <dbReference type="ARBA" id="ARBA00022771"/>
    </source>
</evidence>
<dbReference type="GO" id="GO:0000978">
    <property type="term" value="F:RNA polymerase II cis-regulatory region sequence-specific DNA binding"/>
    <property type="evidence" value="ECO:0007669"/>
    <property type="project" value="TreeGrafter"/>
</dbReference>
<protein>
    <submittedName>
        <fullName evidence="10">Nuclear hormone receptor HR96</fullName>
    </submittedName>
</protein>
<keyword evidence="5" id="KW-0238">DNA-binding</keyword>
<dbReference type="InterPro" id="IPR050234">
    <property type="entry name" value="Nuclear_hormone_rcpt_NR1"/>
</dbReference>
<dbReference type="GO" id="GO:0008270">
    <property type="term" value="F:zinc ion binding"/>
    <property type="evidence" value="ECO:0007669"/>
    <property type="project" value="UniProtKB-KW"/>
</dbReference>
<dbReference type="SUPFAM" id="SSF48508">
    <property type="entry name" value="Nuclear receptor ligand-binding domain"/>
    <property type="match status" value="1"/>
</dbReference>
<keyword evidence="2" id="KW-0863">Zinc-finger</keyword>
<keyword evidence="3" id="KW-0862">Zinc</keyword>
<keyword evidence="6" id="KW-0804">Transcription</keyword>
<feature type="domain" description="NR LBD" evidence="9">
    <location>
        <begin position="991"/>
        <end position="1220"/>
    </location>
</feature>
<dbReference type="OrthoDB" id="6516195at2759"/>
<reference evidence="12" key="1">
    <citation type="journal article" date="2020" name="PLoS Negl. Trop. Dis.">
        <title>High-quality nuclear genome for Sarcoptes scabiei-A critical resource for a neglected parasite.</title>
        <authorList>
            <person name="Korhonen P.K."/>
            <person name="Gasser R.B."/>
            <person name="Ma G."/>
            <person name="Wang T."/>
            <person name="Stroehlein A.J."/>
            <person name="Young N.D."/>
            <person name="Ang C.S."/>
            <person name="Fernando D.D."/>
            <person name="Lu H.C."/>
            <person name="Taylor S."/>
            <person name="Reynolds S.L."/>
            <person name="Mofiz E."/>
            <person name="Najaraj S.H."/>
            <person name="Gowda H."/>
            <person name="Madugundu A."/>
            <person name="Renuse S."/>
            <person name="Holt D."/>
            <person name="Pandey A."/>
            <person name="Papenfuss A.T."/>
            <person name="Fischer K."/>
        </authorList>
    </citation>
    <scope>NUCLEOTIDE SEQUENCE [LARGE SCALE GENOMIC DNA]</scope>
</reference>
<evidence type="ECO:0000256" key="6">
    <source>
        <dbReference type="ARBA" id="ARBA00023163"/>
    </source>
</evidence>
<evidence type="ECO:0000256" key="4">
    <source>
        <dbReference type="ARBA" id="ARBA00023015"/>
    </source>
</evidence>
<keyword evidence="1" id="KW-0479">Metal-binding</keyword>
<feature type="compositionally biased region" description="Basic and acidic residues" evidence="8">
    <location>
        <begin position="162"/>
        <end position="194"/>
    </location>
</feature>
<reference evidence="10" key="2">
    <citation type="submission" date="2020-01" db="EMBL/GenBank/DDBJ databases">
        <authorList>
            <person name="Korhonen P.K.K."/>
            <person name="Guangxu M.G."/>
            <person name="Wang T.W."/>
            <person name="Stroehlein A.J.S."/>
            <person name="Young N.D."/>
            <person name="Ang C.-S.A."/>
            <person name="Fernando D.W.F."/>
            <person name="Lu H.L."/>
            <person name="Taylor S.T."/>
            <person name="Ehtesham M.E.M."/>
            <person name="Najaraj S.H.N."/>
            <person name="Harsha G.H.G."/>
            <person name="Madugundu A.M."/>
            <person name="Renuse S.R."/>
            <person name="Holt D.H."/>
            <person name="Pandey A.P."/>
            <person name="Papenfuss A.P."/>
            <person name="Gasser R.B.G."/>
            <person name="Fischer K.F."/>
        </authorList>
    </citation>
    <scope>NUCLEOTIDE SEQUENCE</scope>
    <source>
        <strain evidence="10">SSS_KF_BRIS2020</strain>
    </source>
</reference>
<evidence type="ECO:0000313" key="10">
    <source>
        <dbReference type="EMBL" id="KAF7492991.1"/>
    </source>
</evidence>
<keyword evidence="4" id="KW-0805">Transcription regulation</keyword>
<name>A0A834VDP0_SARSC</name>
<dbReference type="GO" id="GO:0004879">
    <property type="term" value="F:nuclear receptor activity"/>
    <property type="evidence" value="ECO:0007669"/>
    <property type="project" value="TreeGrafter"/>
</dbReference>
<dbReference type="GO" id="GO:0045944">
    <property type="term" value="P:positive regulation of transcription by RNA polymerase II"/>
    <property type="evidence" value="ECO:0007669"/>
    <property type="project" value="TreeGrafter"/>
</dbReference>
<dbReference type="Proteomes" id="UP000070412">
    <property type="component" value="Unassembled WGS sequence"/>
</dbReference>
<dbReference type="PROSITE" id="PS51843">
    <property type="entry name" value="NR_LBD"/>
    <property type="match status" value="1"/>
</dbReference>
<feature type="region of interest" description="Disordered" evidence="8">
    <location>
        <begin position="136"/>
        <end position="194"/>
    </location>
</feature>
<dbReference type="SMART" id="SM00430">
    <property type="entry name" value="HOLI"/>
    <property type="match status" value="1"/>
</dbReference>
<feature type="compositionally biased region" description="Polar residues" evidence="8">
    <location>
        <begin position="136"/>
        <end position="156"/>
    </location>
</feature>
<dbReference type="PANTHER" id="PTHR24082">
    <property type="entry name" value="NUCLEAR HORMONE RECEPTOR"/>
    <property type="match status" value="1"/>
</dbReference>
<dbReference type="Gene3D" id="1.10.565.10">
    <property type="entry name" value="Retinoid X Receptor"/>
    <property type="match status" value="1"/>
</dbReference>
<feature type="region of interest" description="Disordered" evidence="8">
    <location>
        <begin position="82"/>
        <end position="104"/>
    </location>
</feature>
<dbReference type="GO" id="GO:0030154">
    <property type="term" value="P:cell differentiation"/>
    <property type="evidence" value="ECO:0007669"/>
    <property type="project" value="TreeGrafter"/>
</dbReference>
<evidence type="ECO:0000256" key="5">
    <source>
        <dbReference type="ARBA" id="ARBA00023125"/>
    </source>
</evidence>
<dbReference type="InterPro" id="IPR035500">
    <property type="entry name" value="NHR-like_dom_sf"/>
</dbReference>
<evidence type="ECO:0000256" key="1">
    <source>
        <dbReference type="ARBA" id="ARBA00022723"/>
    </source>
</evidence>
<gene>
    <name evidence="10" type="ORF">SSS_8179</name>
</gene>
<organism evidence="10">
    <name type="scientific">Sarcoptes scabiei</name>
    <name type="common">Itch mite</name>
    <name type="synonym">Acarus scabiei</name>
    <dbReference type="NCBI Taxonomy" id="52283"/>
    <lineage>
        <taxon>Eukaryota</taxon>
        <taxon>Metazoa</taxon>
        <taxon>Ecdysozoa</taxon>
        <taxon>Arthropoda</taxon>
        <taxon>Chelicerata</taxon>
        <taxon>Arachnida</taxon>
        <taxon>Acari</taxon>
        <taxon>Acariformes</taxon>
        <taxon>Sarcoptiformes</taxon>
        <taxon>Astigmata</taxon>
        <taxon>Psoroptidia</taxon>
        <taxon>Sarcoptoidea</taxon>
        <taxon>Sarcoptidae</taxon>
        <taxon>Sarcoptinae</taxon>
        <taxon>Sarcoptes</taxon>
    </lineage>
</organism>
<evidence type="ECO:0000313" key="12">
    <source>
        <dbReference type="Proteomes" id="UP000070412"/>
    </source>
</evidence>
<evidence type="ECO:0000313" key="11">
    <source>
        <dbReference type="EnsemblMetazoa" id="KAF7492991.1"/>
    </source>
</evidence>
<dbReference type="EnsemblMetazoa" id="SSS_8179s_mrna">
    <property type="protein sequence ID" value="KAF7492991.1"/>
    <property type="gene ID" value="SSS_8179"/>
</dbReference>
<sequence>MLVYYCDSLVLPLEWILSEEEKQLIKEKIIQNKLRKQQMEIERNNMIDRSLKNPDDPLSATTTSSKITTTTTTTITTKTITKKSIRNQKTSSKNSEHPRKRVSNIENANDCVGIYRMGLIEDRPKSLMMTNNHMLVSKTKPNLSPSKSKSISTNRSYRSRKKLFESTRYKEDDEKNRFIKSKKNDRSSSSRRLDYNRKLDRSNLFLQQYQNHFDENAVQMINYHCDQSSDSNFAPFEPIDRSREEISPNPIPYLQQNHYYHHHHHQQHQFNQNLSIGNEEYWKDGNLYLDFFPRKNNHFNVSNRQSFGQCCSSSSEIFSPSSSSSSSSPSLSSIGSSSLNIANTLPSKLFHEPSAYSLDTLLTSDESDAFFDDSLDSSIYNQNFAWPNSTENCSNHWNENYEKNIAHIEHKISNEIFNPTINQTQNTVYNNSNCCKDLNSFQTSSSSAENIALKQIIVNTDESLNIHNNLNDEIKMVIETNNNQENLKRPNESIRLLSSSINQNRNYSTMIDSDSIQSDQMSSELKSAKQPTQPVLSVHLSDMHERNHSKSSTNDDNKIEKTSCQRNLLEANDFVKNSSDSNKNLEISTSFTDEFLPNYIDDLFDSLDCLKYSEANASSGPNVIESNETKVDSQKQVKDSDEILNYRNKIGEKNIDSNNADDYGYDCDQSSISKSIVSSSALNDLDTKQIESDLFDFNYDDLITHIIDEKNLLLSNEIEMISFDDGDKWEKKIDLLVAKPNLTRNSKDKTSIVIDKGEMKKIDDFSQYLLHDNDPPLISQQYGQSQLSSSSFLQHHHHKDIRNQRLTTLSKRKSSETNHNRFKINFLENSSQREESIIPSAIVFENVSHKNSCNRSENKSIPFFGLENNHSLSIDNDDGGDYSRFGNSKKFRIYDDVDYYDLSYENDAAAVDVEDVICDGAMMDSLDYPRTVLNAKHNQNQANDLFDYNHQHHHDQYDLDRSRSFQNFRNSLPISIQSSIDRWILSSLTIADRCLIQELSIACSILKNPYKRIVYKSSSYNHNCMVTEFYIHRLIRMSKRITAFNSLTFSNQLKLLKNGIIEMICLRSVQLYDPDREAWNFLDDKCKLSIMVNVEVIKPCCIKYDFPRHKSFQSRFMHEWKSDEIIFDLLTAIVLFTPRSNLDQFDRIRDEQTRYSDLLQRYLLIKYNDIVEAKKTFKQLIGCIDEIRLLYDDIIHLFVNNTKLKQSPLFDQLLDLDERHHHHHRHHHYHRTRQDHRFHHRNVSNFQSDITSSDSLLTKLIEKSYSNTRDMNNNISEDGIADNSNYNCMKTPKID</sequence>
<proteinExistence type="predicted"/>
<dbReference type="PANTHER" id="PTHR24082:SF283">
    <property type="entry name" value="NUCLEAR HORMONE RECEPTOR HR96"/>
    <property type="match status" value="1"/>
</dbReference>
<dbReference type="GO" id="GO:0000122">
    <property type="term" value="P:negative regulation of transcription by RNA polymerase II"/>
    <property type="evidence" value="ECO:0007669"/>
    <property type="project" value="TreeGrafter"/>
</dbReference>
<evidence type="ECO:0000256" key="3">
    <source>
        <dbReference type="ARBA" id="ARBA00022833"/>
    </source>
</evidence>
<reference evidence="11" key="3">
    <citation type="submission" date="2022-06" db="UniProtKB">
        <authorList>
            <consortium name="EnsemblMetazoa"/>
        </authorList>
    </citation>
    <scope>IDENTIFICATION</scope>
</reference>
<evidence type="ECO:0000259" key="9">
    <source>
        <dbReference type="PROSITE" id="PS51843"/>
    </source>
</evidence>
<dbReference type="EMBL" id="WVUK01000056">
    <property type="protein sequence ID" value="KAF7492991.1"/>
    <property type="molecule type" value="Genomic_DNA"/>
</dbReference>
<evidence type="ECO:0000256" key="7">
    <source>
        <dbReference type="ARBA" id="ARBA00023170"/>
    </source>
</evidence>
<keyword evidence="12" id="KW-1185">Reference proteome</keyword>
<dbReference type="InterPro" id="IPR000536">
    <property type="entry name" value="Nucl_hrmn_rcpt_lig-bd"/>
</dbReference>
<keyword evidence="7 10" id="KW-0675">Receptor</keyword>
<accession>A0A834VDP0</accession>